<dbReference type="SUPFAM" id="SSF51735">
    <property type="entry name" value="NAD(P)-binding Rossmann-fold domains"/>
    <property type="match status" value="1"/>
</dbReference>
<keyword evidence="4" id="KW-1185">Reference proteome</keyword>
<evidence type="ECO:0000259" key="2">
    <source>
        <dbReference type="Pfam" id="PF03807"/>
    </source>
</evidence>
<name>A0A401ZVZ1_9CHLR</name>
<evidence type="ECO:0000313" key="3">
    <source>
        <dbReference type="EMBL" id="GCE11071.1"/>
    </source>
</evidence>
<dbReference type="PANTHER" id="PTHR14239">
    <property type="entry name" value="DUDULIN-RELATED"/>
    <property type="match status" value="1"/>
</dbReference>
<evidence type="ECO:0000313" key="4">
    <source>
        <dbReference type="Proteomes" id="UP000287352"/>
    </source>
</evidence>
<dbReference type="Proteomes" id="UP000287352">
    <property type="component" value="Unassembled WGS sequence"/>
</dbReference>
<proteinExistence type="predicted"/>
<dbReference type="AlphaFoldDB" id="A0A401ZVZ1"/>
<keyword evidence="1" id="KW-0560">Oxidoreductase</keyword>
<gene>
    <name evidence="3" type="primary">mmyQ</name>
    <name evidence="3" type="ORF">KTT_09300</name>
</gene>
<protein>
    <recommendedName>
        <fullName evidence="2">Pyrroline-5-carboxylate reductase catalytic N-terminal domain-containing protein</fullName>
    </recommendedName>
</protein>
<dbReference type="EMBL" id="BIFR01000001">
    <property type="protein sequence ID" value="GCE11071.1"/>
    <property type="molecule type" value="Genomic_DNA"/>
</dbReference>
<dbReference type="Gene3D" id="3.40.50.720">
    <property type="entry name" value="NAD(P)-binding Rossmann-like Domain"/>
    <property type="match status" value="1"/>
</dbReference>
<reference evidence="4" key="1">
    <citation type="submission" date="2018-12" db="EMBL/GenBank/DDBJ databases">
        <title>Tengunoibacter tsumagoiensis gen. nov., sp. nov., Dictyobacter kobayashii sp. nov., D. alpinus sp. nov., and D. joshuensis sp. nov. and description of Dictyobacteraceae fam. nov. within the order Ktedonobacterales isolated from Tengu-no-mugimeshi.</title>
        <authorList>
            <person name="Wang C.M."/>
            <person name="Zheng Y."/>
            <person name="Sakai Y."/>
            <person name="Toyoda A."/>
            <person name="Minakuchi Y."/>
            <person name="Abe K."/>
            <person name="Yokota A."/>
            <person name="Yabe S."/>
        </authorList>
    </citation>
    <scope>NUCLEOTIDE SEQUENCE [LARGE SCALE GENOMIC DNA]</scope>
    <source>
        <strain evidence="4">Uno3</strain>
    </source>
</reference>
<dbReference type="GO" id="GO:0016491">
    <property type="term" value="F:oxidoreductase activity"/>
    <property type="evidence" value="ECO:0007669"/>
    <property type="project" value="UniProtKB-KW"/>
</dbReference>
<feature type="domain" description="Pyrroline-5-carboxylate reductase catalytic N-terminal" evidence="2">
    <location>
        <begin position="5"/>
        <end position="98"/>
    </location>
</feature>
<accession>A0A401ZVZ1</accession>
<dbReference type="Pfam" id="PF03807">
    <property type="entry name" value="F420_oxidored"/>
    <property type="match status" value="1"/>
</dbReference>
<sequence>MATQKIVILGAGNVGRALGAKWSASGHQVSFGVSDPAGKNAQAVRAELGSSAAIGTIEQVLGEKPQIVVLALPGGAVEEIVQQHAQQLDGLMIIDATNRVGEDSMHNLSSLQRLAPQARLYRAFNTLGWENFADPEFNGVQADLFYCGEAAETRSQIEQLIAEVGLRPIYLGGIEQVGLLDALTTIWFTLALKQQKGRHLALKVLGI</sequence>
<organism evidence="3 4">
    <name type="scientific">Tengunoibacter tsumagoiensis</name>
    <dbReference type="NCBI Taxonomy" id="2014871"/>
    <lineage>
        <taxon>Bacteria</taxon>
        <taxon>Bacillati</taxon>
        <taxon>Chloroflexota</taxon>
        <taxon>Ktedonobacteria</taxon>
        <taxon>Ktedonobacterales</taxon>
        <taxon>Dictyobacteraceae</taxon>
        <taxon>Tengunoibacter</taxon>
    </lineage>
</organism>
<dbReference type="InterPro" id="IPR051267">
    <property type="entry name" value="STEAP_metalloreductase"/>
</dbReference>
<dbReference type="OrthoDB" id="9786864at2"/>
<dbReference type="InterPro" id="IPR028939">
    <property type="entry name" value="P5C_Rdtase_cat_N"/>
</dbReference>
<dbReference type="PANTHER" id="PTHR14239:SF10">
    <property type="entry name" value="REDUCTASE"/>
    <property type="match status" value="1"/>
</dbReference>
<evidence type="ECO:0000256" key="1">
    <source>
        <dbReference type="ARBA" id="ARBA00023002"/>
    </source>
</evidence>
<comment type="caution">
    <text evidence="3">The sequence shown here is derived from an EMBL/GenBank/DDBJ whole genome shotgun (WGS) entry which is preliminary data.</text>
</comment>
<dbReference type="InterPro" id="IPR036291">
    <property type="entry name" value="NAD(P)-bd_dom_sf"/>
</dbReference>
<dbReference type="RefSeq" id="WP_126578684.1">
    <property type="nucleotide sequence ID" value="NZ_BIFR01000001.1"/>
</dbReference>